<feature type="region of interest" description="Disordered" evidence="1">
    <location>
        <begin position="129"/>
        <end position="160"/>
    </location>
</feature>
<evidence type="ECO:0000313" key="2">
    <source>
        <dbReference type="EMBL" id="KAK7757196.1"/>
    </source>
</evidence>
<keyword evidence="3" id="KW-1185">Reference proteome</keyword>
<gene>
    <name evidence="2" type="ORF">SLS62_000745</name>
</gene>
<dbReference type="Proteomes" id="UP001320420">
    <property type="component" value="Unassembled WGS sequence"/>
</dbReference>
<protein>
    <recommendedName>
        <fullName evidence="4">Rhomboid family membrane protein</fullName>
    </recommendedName>
</protein>
<sequence>MASPPQNPPPTAAQQQPPPTEQSQPPPPASKYPDPVLHNIALGLTPLAMLALFLPPRRMNVQQLLLGGAVLWGTNQLVGDWSGHSFGQRAKQRVGTFTDALTMSGEVLPEKAQRTQALLRQERERLRLQQQQLQQSGIGSEAESRSKGTGTGTGSAGKEERGILEAIWMGNQDDDWKAKRDQKEREALSEGGGGYWGLITDHLAEVWNNGVKKEQEAQVAEARAKADASEGKKP</sequence>
<comment type="caution">
    <text evidence="2">The sequence shown here is derived from an EMBL/GenBank/DDBJ whole genome shotgun (WGS) entry which is preliminary data.</text>
</comment>
<feature type="region of interest" description="Disordered" evidence="1">
    <location>
        <begin position="1"/>
        <end position="33"/>
    </location>
</feature>
<reference evidence="2 3" key="1">
    <citation type="submission" date="2024-02" db="EMBL/GenBank/DDBJ databases">
        <title>De novo assembly and annotation of 12 fungi associated with fruit tree decline syndrome in Ontario, Canada.</title>
        <authorList>
            <person name="Sulman M."/>
            <person name="Ellouze W."/>
            <person name="Ilyukhin E."/>
        </authorList>
    </citation>
    <scope>NUCLEOTIDE SEQUENCE [LARGE SCALE GENOMIC DNA]</scope>
    <source>
        <strain evidence="2 3">M11/M66-122</strain>
    </source>
</reference>
<feature type="compositionally biased region" description="Basic and acidic residues" evidence="1">
    <location>
        <begin position="174"/>
        <end position="188"/>
    </location>
</feature>
<evidence type="ECO:0000313" key="3">
    <source>
        <dbReference type="Proteomes" id="UP001320420"/>
    </source>
</evidence>
<organism evidence="2 3">
    <name type="scientific">Diatrype stigma</name>
    <dbReference type="NCBI Taxonomy" id="117547"/>
    <lineage>
        <taxon>Eukaryota</taxon>
        <taxon>Fungi</taxon>
        <taxon>Dikarya</taxon>
        <taxon>Ascomycota</taxon>
        <taxon>Pezizomycotina</taxon>
        <taxon>Sordariomycetes</taxon>
        <taxon>Xylariomycetidae</taxon>
        <taxon>Xylariales</taxon>
        <taxon>Diatrypaceae</taxon>
        <taxon>Diatrype</taxon>
    </lineage>
</organism>
<feature type="compositionally biased region" description="Pro residues" evidence="1">
    <location>
        <begin position="1"/>
        <end position="30"/>
    </location>
</feature>
<dbReference type="EMBL" id="JAKJXP020000003">
    <property type="protein sequence ID" value="KAK7757196.1"/>
    <property type="molecule type" value="Genomic_DNA"/>
</dbReference>
<evidence type="ECO:0000256" key="1">
    <source>
        <dbReference type="SAM" id="MobiDB-lite"/>
    </source>
</evidence>
<dbReference type="AlphaFoldDB" id="A0AAN9V0C7"/>
<proteinExistence type="predicted"/>
<name>A0AAN9V0C7_9PEZI</name>
<accession>A0AAN9V0C7</accession>
<evidence type="ECO:0008006" key="4">
    <source>
        <dbReference type="Google" id="ProtNLM"/>
    </source>
</evidence>
<feature type="region of interest" description="Disordered" evidence="1">
    <location>
        <begin position="174"/>
        <end position="195"/>
    </location>
</feature>